<keyword evidence="3" id="KW-1185">Reference proteome</keyword>
<protein>
    <submittedName>
        <fullName evidence="2">Uncharacterized protein</fullName>
    </submittedName>
</protein>
<accession>A0ABW8DBK7</accession>
<dbReference type="EMBL" id="JBGORX010000005">
    <property type="protein sequence ID" value="MFJ1269356.1"/>
    <property type="molecule type" value="Genomic_DNA"/>
</dbReference>
<name>A0ABW8DBK7_9GAMM</name>
<dbReference type="InterPro" id="IPR029063">
    <property type="entry name" value="SAM-dependent_MTases_sf"/>
</dbReference>
<dbReference type="RefSeq" id="WP_400188179.1">
    <property type="nucleotide sequence ID" value="NZ_JBGORX010000005.1"/>
</dbReference>
<dbReference type="SUPFAM" id="SSF53335">
    <property type="entry name" value="S-adenosyl-L-methionine-dependent methyltransferases"/>
    <property type="match status" value="1"/>
</dbReference>
<evidence type="ECO:0000256" key="1">
    <source>
        <dbReference type="SAM" id="MobiDB-lite"/>
    </source>
</evidence>
<proteinExistence type="predicted"/>
<comment type="caution">
    <text evidence="2">The sequence shown here is derived from an EMBL/GenBank/DDBJ whole genome shotgun (WGS) entry which is preliminary data.</text>
</comment>
<reference evidence="2 3" key="1">
    <citation type="submission" date="2024-08" db="EMBL/GenBank/DDBJ databases">
        <title>Draft Genome Sequence of Legionella lytica strain DSB2004, Isolated From a Fire Sprinkler System.</title>
        <authorList>
            <person name="Everhart A.D."/>
            <person name="Kidane D.T."/>
            <person name="Farone A.L."/>
            <person name="Farone M.B."/>
        </authorList>
    </citation>
    <scope>NUCLEOTIDE SEQUENCE [LARGE SCALE GENOMIC DNA]</scope>
    <source>
        <strain evidence="2 3">DSB2004</strain>
    </source>
</reference>
<organism evidence="2 3">
    <name type="scientific">Legionella lytica</name>
    <dbReference type="NCBI Taxonomy" id="96232"/>
    <lineage>
        <taxon>Bacteria</taxon>
        <taxon>Pseudomonadati</taxon>
        <taxon>Pseudomonadota</taxon>
        <taxon>Gammaproteobacteria</taxon>
        <taxon>Legionellales</taxon>
        <taxon>Legionellaceae</taxon>
        <taxon>Legionella</taxon>
    </lineage>
</organism>
<evidence type="ECO:0000313" key="3">
    <source>
        <dbReference type="Proteomes" id="UP001615550"/>
    </source>
</evidence>
<gene>
    <name evidence="2" type="ORF">ACD661_12380</name>
</gene>
<sequence>MNRQLIRTYEKLIQILKLDNSDTFFADWINQEARLNPHQWGSKNAINEDELNDDPELQHLLISILTEQSIPDFFQWPVFVPAKYLAGHIGKLIQYMDAKYPTLEKIEKLERTKKLETLVFHALALRVYKEIRQHEFAFPRMIDTGERSERYAKLCNQVAEIKIKLSNQLELDESSENKGVINIRSTGLKSNELVDLYSQDYRHLTVKPKQKMSVVDFWASPGLLHQLFKQLHFYKTSVNKNGQLAYSDYCRTNADKEDSDEFFSLRRLRCQLNQTYTSGHFEPLYVPYLITYLQNKYHSATTSLLDLCSGWGDRLMGAFISQQLGLQRYVGTDPNSGLQECYQNIIREFAPDGFETIIHDKPMEDLSEQELMPYGVRHQLMLTCPPYFLEEIYQGQEQSTHRYTTYALWKEKFLFKLLTQALMSMQVNGFIVLVVGDNNAHNIFNDLTQHLKETSSLFNYQGFFTIAPSHKQKIIITQCQPIPSLLSLPIHSYFNRLSQNHLTHRAVVESIPDNESNILVRNKKRKKSSEEEGWESTPQAKHLDEGTIHKPTTLIRLRKGGRFFVAAPSQAPAKSEIEILDADNVDAMRHE</sequence>
<feature type="region of interest" description="Disordered" evidence="1">
    <location>
        <begin position="522"/>
        <end position="546"/>
    </location>
</feature>
<dbReference type="Proteomes" id="UP001615550">
    <property type="component" value="Unassembled WGS sequence"/>
</dbReference>
<evidence type="ECO:0000313" key="2">
    <source>
        <dbReference type="EMBL" id="MFJ1269356.1"/>
    </source>
</evidence>